<name>A0A0E9VKD1_ANGAN</name>
<dbReference type="AlphaFoldDB" id="A0A0E9VKD1"/>
<proteinExistence type="predicted"/>
<reference evidence="1" key="1">
    <citation type="submission" date="2014-11" db="EMBL/GenBank/DDBJ databases">
        <authorList>
            <person name="Amaro Gonzalez C."/>
        </authorList>
    </citation>
    <scope>NUCLEOTIDE SEQUENCE</scope>
</reference>
<organism evidence="1">
    <name type="scientific">Anguilla anguilla</name>
    <name type="common">European freshwater eel</name>
    <name type="synonym">Muraena anguilla</name>
    <dbReference type="NCBI Taxonomy" id="7936"/>
    <lineage>
        <taxon>Eukaryota</taxon>
        <taxon>Metazoa</taxon>
        <taxon>Chordata</taxon>
        <taxon>Craniata</taxon>
        <taxon>Vertebrata</taxon>
        <taxon>Euteleostomi</taxon>
        <taxon>Actinopterygii</taxon>
        <taxon>Neopterygii</taxon>
        <taxon>Teleostei</taxon>
        <taxon>Anguilliformes</taxon>
        <taxon>Anguillidae</taxon>
        <taxon>Anguilla</taxon>
    </lineage>
</organism>
<dbReference type="EMBL" id="GBXM01030060">
    <property type="protein sequence ID" value="JAH78517.1"/>
    <property type="molecule type" value="Transcribed_RNA"/>
</dbReference>
<evidence type="ECO:0000313" key="1">
    <source>
        <dbReference type="EMBL" id="JAH78517.1"/>
    </source>
</evidence>
<protein>
    <submittedName>
        <fullName evidence="1">Uncharacterized protein</fullName>
    </submittedName>
</protein>
<reference evidence="1" key="2">
    <citation type="journal article" date="2015" name="Fish Shellfish Immunol.">
        <title>Early steps in the European eel (Anguilla anguilla)-Vibrio vulnificus interaction in the gills: Role of the RtxA13 toxin.</title>
        <authorList>
            <person name="Callol A."/>
            <person name="Pajuelo D."/>
            <person name="Ebbesson L."/>
            <person name="Teles M."/>
            <person name="MacKenzie S."/>
            <person name="Amaro C."/>
        </authorList>
    </citation>
    <scope>NUCLEOTIDE SEQUENCE</scope>
</reference>
<accession>A0A0E9VKD1</accession>
<sequence length="21" mass="2264">MFAFVLGVFSKKPGGHLRGTN</sequence>